<keyword evidence="3" id="KW-0547">Nucleotide-binding</keyword>
<dbReference type="Gene3D" id="2.70.210.12">
    <property type="entry name" value="GTP1/OBG domain"/>
    <property type="match status" value="1"/>
</dbReference>
<dbReference type="GO" id="GO:0042254">
    <property type="term" value="P:ribosome biogenesis"/>
    <property type="evidence" value="ECO:0007669"/>
    <property type="project" value="UniProtKB-UniRule"/>
</dbReference>
<dbReference type="GO" id="GO:0005525">
    <property type="term" value="F:GTP binding"/>
    <property type="evidence" value="ECO:0007669"/>
    <property type="project" value="UniProtKB-KW"/>
</dbReference>
<dbReference type="GO" id="GO:0005739">
    <property type="term" value="C:mitochondrion"/>
    <property type="evidence" value="ECO:0007669"/>
    <property type="project" value="TreeGrafter"/>
</dbReference>
<evidence type="ECO:0008006" key="9">
    <source>
        <dbReference type="Google" id="ProtNLM"/>
    </source>
</evidence>
<evidence type="ECO:0000256" key="1">
    <source>
        <dbReference type="ARBA" id="ARBA00007699"/>
    </source>
</evidence>
<dbReference type="Pfam" id="PF01018">
    <property type="entry name" value="GTP1_OBG"/>
    <property type="match status" value="1"/>
</dbReference>
<accession>A0AAV8XI77</accession>
<dbReference type="InterPro" id="IPR006073">
    <property type="entry name" value="GTP-bd"/>
</dbReference>
<evidence type="ECO:0000313" key="7">
    <source>
        <dbReference type="EMBL" id="KAJ8938192.1"/>
    </source>
</evidence>
<evidence type="ECO:0000256" key="3">
    <source>
        <dbReference type="ARBA" id="ARBA00022741"/>
    </source>
</evidence>
<evidence type="ECO:0000256" key="2">
    <source>
        <dbReference type="ARBA" id="ARBA00022517"/>
    </source>
</evidence>
<dbReference type="GO" id="GO:0003924">
    <property type="term" value="F:GTPase activity"/>
    <property type="evidence" value="ECO:0007669"/>
    <property type="project" value="InterPro"/>
</dbReference>
<dbReference type="GO" id="GO:0000287">
    <property type="term" value="F:magnesium ion binding"/>
    <property type="evidence" value="ECO:0007669"/>
    <property type="project" value="InterPro"/>
</dbReference>
<dbReference type="PROSITE" id="PS51883">
    <property type="entry name" value="OBG"/>
    <property type="match status" value="1"/>
</dbReference>
<reference evidence="7" key="1">
    <citation type="journal article" date="2023" name="Insect Mol. Biol.">
        <title>Genome sequencing provides insights into the evolution of gene families encoding plant cell wall-degrading enzymes in longhorned beetles.</title>
        <authorList>
            <person name="Shin N.R."/>
            <person name="Okamura Y."/>
            <person name="Kirsch R."/>
            <person name="Pauchet Y."/>
        </authorList>
    </citation>
    <scope>NUCLEOTIDE SEQUENCE</scope>
    <source>
        <strain evidence="7">AMC_N1</strain>
    </source>
</reference>
<protein>
    <recommendedName>
        <fullName evidence="9">Mitochondrial ribosome-associated GTPase 2</fullName>
    </recommendedName>
</protein>
<keyword evidence="2" id="KW-0690">Ribosome biogenesis</keyword>
<dbReference type="InterPro" id="IPR027417">
    <property type="entry name" value="P-loop_NTPase"/>
</dbReference>
<feature type="domain" description="OBG-type G" evidence="5">
    <location>
        <begin position="227"/>
        <end position="392"/>
    </location>
</feature>
<dbReference type="PROSITE" id="PS51710">
    <property type="entry name" value="G_OBG"/>
    <property type="match status" value="1"/>
</dbReference>
<comment type="similarity">
    <text evidence="1">Belongs to the TRAFAC class OBG-HflX-like GTPase superfamily. OBG GTPase family.</text>
</comment>
<dbReference type="AlphaFoldDB" id="A0AAV8XI77"/>
<evidence type="ECO:0000256" key="4">
    <source>
        <dbReference type="ARBA" id="ARBA00023134"/>
    </source>
</evidence>
<dbReference type="InterPro" id="IPR036726">
    <property type="entry name" value="GTP1_OBG_dom_sf"/>
</dbReference>
<dbReference type="Gene3D" id="3.40.50.300">
    <property type="entry name" value="P-loop containing nucleotide triphosphate hydrolases"/>
    <property type="match status" value="1"/>
</dbReference>
<organism evidence="7 8">
    <name type="scientific">Aromia moschata</name>
    <dbReference type="NCBI Taxonomy" id="1265417"/>
    <lineage>
        <taxon>Eukaryota</taxon>
        <taxon>Metazoa</taxon>
        <taxon>Ecdysozoa</taxon>
        <taxon>Arthropoda</taxon>
        <taxon>Hexapoda</taxon>
        <taxon>Insecta</taxon>
        <taxon>Pterygota</taxon>
        <taxon>Neoptera</taxon>
        <taxon>Endopterygota</taxon>
        <taxon>Coleoptera</taxon>
        <taxon>Polyphaga</taxon>
        <taxon>Cucujiformia</taxon>
        <taxon>Chrysomeloidea</taxon>
        <taxon>Cerambycidae</taxon>
        <taxon>Cerambycinae</taxon>
        <taxon>Callichromatini</taxon>
        <taxon>Aromia</taxon>
    </lineage>
</organism>
<evidence type="ECO:0000313" key="8">
    <source>
        <dbReference type="Proteomes" id="UP001162162"/>
    </source>
</evidence>
<dbReference type="CDD" id="cd01898">
    <property type="entry name" value="Obg"/>
    <property type="match status" value="1"/>
</dbReference>
<dbReference type="PANTHER" id="PTHR11702">
    <property type="entry name" value="DEVELOPMENTALLY REGULATED GTP-BINDING PROTEIN-RELATED"/>
    <property type="match status" value="1"/>
</dbReference>
<proteinExistence type="inferred from homology"/>
<feature type="domain" description="Obg" evidence="6">
    <location>
        <begin position="80"/>
        <end position="226"/>
    </location>
</feature>
<dbReference type="InterPro" id="IPR014100">
    <property type="entry name" value="GTP-bd_Obg/CgtA"/>
</dbReference>
<dbReference type="InterPro" id="IPR006169">
    <property type="entry name" value="GTP1_OBG_dom"/>
</dbReference>
<keyword evidence="8" id="KW-1185">Reference proteome</keyword>
<dbReference type="PRINTS" id="PR00326">
    <property type="entry name" value="GTP1OBG"/>
</dbReference>
<dbReference type="NCBIfam" id="TIGR02729">
    <property type="entry name" value="Obg_CgtA"/>
    <property type="match status" value="1"/>
</dbReference>
<comment type="caution">
    <text evidence="7">The sequence shown here is derived from an EMBL/GenBank/DDBJ whole genome shotgun (WGS) entry which is preliminary data.</text>
</comment>
<dbReference type="SUPFAM" id="SSF52540">
    <property type="entry name" value="P-loop containing nucleoside triphosphate hydrolases"/>
    <property type="match status" value="1"/>
</dbReference>
<dbReference type="InterPro" id="IPR031167">
    <property type="entry name" value="G_OBG"/>
</dbReference>
<dbReference type="InterPro" id="IPR045086">
    <property type="entry name" value="OBG_GTPase"/>
</dbReference>
<name>A0AAV8XI77_9CUCU</name>
<dbReference type="NCBIfam" id="TIGR00231">
    <property type="entry name" value="small_GTP"/>
    <property type="match status" value="1"/>
</dbReference>
<dbReference type="EMBL" id="JAPWTK010000579">
    <property type="protein sequence ID" value="KAJ8938192.1"/>
    <property type="molecule type" value="Genomic_DNA"/>
</dbReference>
<dbReference type="Proteomes" id="UP001162162">
    <property type="component" value="Unassembled WGS sequence"/>
</dbReference>
<dbReference type="InterPro" id="IPR005225">
    <property type="entry name" value="Small_GTP-bd"/>
</dbReference>
<dbReference type="PANTHER" id="PTHR11702:SF31">
    <property type="entry name" value="MITOCHONDRIAL RIBOSOME-ASSOCIATED GTPASE 2"/>
    <property type="match status" value="1"/>
</dbReference>
<dbReference type="Pfam" id="PF01926">
    <property type="entry name" value="MMR_HSR1"/>
    <property type="match status" value="1"/>
</dbReference>
<sequence length="406" mass="44575">MSQQIYKESIRSSKTFTGGDLTGTVSRPNRGKRGEITEDLLMFSFINLSLKSLNNVYRYSHKVAQPLKSKKPKSTRNQVQNFIDLKRLRTRGGTGGNGCISFLSLWSNEFAGPDGGDGGNGGHVIFEASGDVKDLHSVPTVAKADSGEKGSNKDCHGKNANHSILKVPVGTIIKNTDGKVVGDLHTEGLMFVAARGGAGDTEQAPKICEYGADGENLEYTIEVRSMAHVGLIGFPNAGKSTLLRAISRARPKVAPYPFTTLRPYVGMIQYDDYEQIAVADLPGLIPDSHKNKGLGIQFLKHTERCMALLYIIDVSSPEPWTVLSVLQHELSQFNDTLQERPQLVLANKIDIPNTEDNIKRLKEETNLTVIPVSAKLGTNLLEVLKEIRVIYDKSKELDENDNKDVI</sequence>
<gene>
    <name evidence="7" type="ORF">NQ318_019533</name>
</gene>
<evidence type="ECO:0000259" key="6">
    <source>
        <dbReference type="PROSITE" id="PS51883"/>
    </source>
</evidence>
<dbReference type="SUPFAM" id="SSF82051">
    <property type="entry name" value="Obg GTP-binding protein N-terminal domain"/>
    <property type="match status" value="1"/>
</dbReference>
<evidence type="ECO:0000259" key="5">
    <source>
        <dbReference type="PROSITE" id="PS51710"/>
    </source>
</evidence>
<keyword evidence="4" id="KW-0342">GTP-binding</keyword>